<gene>
    <name evidence="1" type="ORF">EIN_149160</name>
</gene>
<evidence type="ECO:0000313" key="1">
    <source>
        <dbReference type="EMBL" id="ELP85544.1"/>
    </source>
</evidence>
<dbReference type="KEGG" id="eiv:EIN_149160"/>
<evidence type="ECO:0000313" key="2">
    <source>
        <dbReference type="Proteomes" id="UP000014680"/>
    </source>
</evidence>
<protein>
    <submittedName>
        <fullName evidence="1">Uncharacterized protein</fullName>
    </submittedName>
</protein>
<sequence length="136" mass="15610">MDKVKIGAMTAASVVLLPNEDLIPWHQAIGDGETLVEMREDGVHITEDYLNNKDFKSQNYREFPTKLKSDNLKEIGERKLKENPNYNAININGKNCRGLVDEIKQEIRCGGDKEKIKEDNLKELERLALFHKLLTD</sequence>
<accession>L7FK63</accession>
<dbReference type="VEuPathDB" id="AmoebaDB:EIN_149160"/>
<dbReference type="RefSeq" id="XP_004184890.1">
    <property type="nucleotide sequence ID" value="XM_004184842.1"/>
</dbReference>
<dbReference type="AlphaFoldDB" id="L7FK63"/>
<dbReference type="EMBL" id="KB207051">
    <property type="protein sequence ID" value="ELP85544.1"/>
    <property type="molecule type" value="Genomic_DNA"/>
</dbReference>
<reference evidence="1 2" key="1">
    <citation type="submission" date="2012-10" db="EMBL/GenBank/DDBJ databases">
        <authorList>
            <person name="Zafar N."/>
            <person name="Inman J."/>
            <person name="Hall N."/>
            <person name="Lorenzi H."/>
            <person name="Caler E."/>
        </authorList>
    </citation>
    <scope>NUCLEOTIDE SEQUENCE [LARGE SCALE GENOMIC DNA]</scope>
    <source>
        <strain evidence="1 2">IP1</strain>
    </source>
</reference>
<dbReference type="GeneID" id="14884516"/>
<proteinExistence type="predicted"/>
<keyword evidence="2" id="KW-1185">Reference proteome</keyword>
<dbReference type="Proteomes" id="UP000014680">
    <property type="component" value="Unassembled WGS sequence"/>
</dbReference>
<name>L7FK63_ENTIV</name>
<organism evidence="1 2">
    <name type="scientific">Entamoeba invadens IP1</name>
    <dbReference type="NCBI Taxonomy" id="370355"/>
    <lineage>
        <taxon>Eukaryota</taxon>
        <taxon>Amoebozoa</taxon>
        <taxon>Evosea</taxon>
        <taxon>Archamoebae</taxon>
        <taxon>Mastigamoebida</taxon>
        <taxon>Entamoebidae</taxon>
        <taxon>Entamoeba</taxon>
    </lineage>
</organism>